<evidence type="ECO:0000313" key="2">
    <source>
        <dbReference type="Proteomes" id="UP000308038"/>
    </source>
</evidence>
<sequence length="112" mass="10941">MDEDWDRMVVGVRADASGFARDVAEMRAALEGPLAAGADRAGRAIETTLARAVRTGKLGFEDLKTVAVAAMGEIAANALRAGVGSVFGSVAGGSGGAPGGGLASVLLAALGA</sequence>
<reference evidence="1 2" key="1">
    <citation type="submission" date="2019-04" db="EMBL/GenBank/DDBJ databases">
        <title>Microbes associate with the intestines of laboratory mice.</title>
        <authorList>
            <person name="Navarre W."/>
            <person name="Wong E."/>
            <person name="Huang K.C."/>
            <person name="Tropini C."/>
            <person name="Ng K."/>
            <person name="Yu B."/>
        </authorList>
    </citation>
    <scope>NUCLEOTIDE SEQUENCE [LARGE SCALE GENOMIC DNA]</scope>
    <source>
        <strain evidence="1 2">NM83_B4-11</strain>
    </source>
</reference>
<dbReference type="EMBL" id="SSTI01000003">
    <property type="protein sequence ID" value="THG41126.1"/>
    <property type="molecule type" value="Genomic_DNA"/>
</dbReference>
<name>A0ABY2QKQ8_9SPHN</name>
<dbReference type="Proteomes" id="UP000308038">
    <property type="component" value="Unassembled WGS sequence"/>
</dbReference>
<comment type="caution">
    <text evidence="1">The sequence shown here is derived from an EMBL/GenBank/DDBJ whole genome shotgun (WGS) entry which is preliminary data.</text>
</comment>
<keyword evidence="2" id="KW-1185">Reference proteome</keyword>
<gene>
    <name evidence="1" type="ORF">E5988_06030</name>
</gene>
<proteinExistence type="predicted"/>
<accession>A0ABY2QKQ8</accession>
<feature type="non-terminal residue" evidence="1">
    <location>
        <position position="112"/>
    </location>
</feature>
<evidence type="ECO:0000313" key="1">
    <source>
        <dbReference type="EMBL" id="THG41126.1"/>
    </source>
</evidence>
<protein>
    <submittedName>
        <fullName evidence="1">Tail tape measure protein</fullName>
    </submittedName>
</protein>
<organism evidence="1 2">
    <name type="scientific">Sphingomonas olei</name>
    <dbReference type="NCBI Taxonomy" id="1886787"/>
    <lineage>
        <taxon>Bacteria</taxon>
        <taxon>Pseudomonadati</taxon>
        <taxon>Pseudomonadota</taxon>
        <taxon>Alphaproteobacteria</taxon>
        <taxon>Sphingomonadales</taxon>
        <taxon>Sphingomonadaceae</taxon>
        <taxon>Sphingomonas</taxon>
    </lineage>
</organism>